<dbReference type="Proteomes" id="UP001152795">
    <property type="component" value="Unassembled WGS sequence"/>
</dbReference>
<reference evidence="1" key="1">
    <citation type="submission" date="2020-04" db="EMBL/GenBank/DDBJ databases">
        <authorList>
            <person name="Alioto T."/>
            <person name="Alioto T."/>
            <person name="Gomez Garrido J."/>
        </authorList>
    </citation>
    <scope>NUCLEOTIDE SEQUENCE</scope>
    <source>
        <strain evidence="1">A484AB</strain>
    </source>
</reference>
<accession>A0A7D9E5B2</accession>
<evidence type="ECO:0000313" key="2">
    <source>
        <dbReference type="Proteomes" id="UP001152795"/>
    </source>
</evidence>
<evidence type="ECO:0000313" key="1">
    <source>
        <dbReference type="EMBL" id="CAB4000954.1"/>
    </source>
</evidence>
<proteinExistence type="predicted"/>
<dbReference type="EMBL" id="CACRXK020003968">
    <property type="protein sequence ID" value="CAB4000954.1"/>
    <property type="molecule type" value="Genomic_DNA"/>
</dbReference>
<gene>
    <name evidence="1" type="ORF">PACLA_8A068617</name>
</gene>
<dbReference type="AlphaFoldDB" id="A0A7D9E5B2"/>
<sequence length="195" mass="23219">MKLNPRKCKEMLFNFMLNPNIVKNPIFIGDQEIERVSTYKLLGVVLSDDLKWNNHIDYIVLKGSKCLYGLRLMKWAGAKPSVILIRVLLDQFLNMQCKCGKTYQDICIIYPDCTYNEALLLTKESLLADRRRTCRKLMSEMCTVNEHPLSFLRSKLEERTVRYNLRSGQYHYERKIWKAKWTESFFTFKYEMDCN</sequence>
<organism evidence="1 2">
    <name type="scientific">Paramuricea clavata</name>
    <name type="common">Red gorgonian</name>
    <name type="synonym">Violescent sea-whip</name>
    <dbReference type="NCBI Taxonomy" id="317549"/>
    <lineage>
        <taxon>Eukaryota</taxon>
        <taxon>Metazoa</taxon>
        <taxon>Cnidaria</taxon>
        <taxon>Anthozoa</taxon>
        <taxon>Octocorallia</taxon>
        <taxon>Malacalcyonacea</taxon>
        <taxon>Plexauridae</taxon>
        <taxon>Paramuricea</taxon>
    </lineage>
</organism>
<keyword evidence="2" id="KW-1185">Reference proteome</keyword>
<protein>
    <submittedName>
        <fullName evidence="1">Uncharacterized protein</fullName>
    </submittedName>
</protein>
<comment type="caution">
    <text evidence="1">The sequence shown here is derived from an EMBL/GenBank/DDBJ whole genome shotgun (WGS) entry which is preliminary data.</text>
</comment>
<name>A0A7D9E5B2_PARCT</name>